<proteinExistence type="predicted"/>
<dbReference type="EMBL" id="CAKXZT010000090">
    <property type="protein sequence ID" value="CAH2397687.1"/>
    <property type="molecule type" value="Genomic_DNA"/>
</dbReference>
<sequence>MPTRAPDFKFIPASSIGIRFSDNDSIITFGVEDESSDSKIYEQVSIVMSHKTLKLLGQVIQQTIDHYEQVSGTTIFFDPTKLEALKQAQQSST</sequence>
<evidence type="ECO:0000313" key="2">
    <source>
        <dbReference type="Proteomes" id="UP001153050"/>
    </source>
</evidence>
<reference evidence="1 2" key="1">
    <citation type="submission" date="2022-03" db="EMBL/GenBank/DDBJ databases">
        <authorList>
            <person name="Brunel B."/>
        </authorList>
    </citation>
    <scope>NUCLEOTIDE SEQUENCE [LARGE SCALE GENOMIC DNA]</scope>
    <source>
        <strain evidence="1">STM5069sample</strain>
    </source>
</reference>
<dbReference type="Proteomes" id="UP001153050">
    <property type="component" value="Unassembled WGS sequence"/>
</dbReference>
<evidence type="ECO:0000313" key="1">
    <source>
        <dbReference type="EMBL" id="CAH2397687.1"/>
    </source>
</evidence>
<organism evidence="1 2">
    <name type="scientific">Mesorhizobium escarrei</name>
    <dbReference type="NCBI Taxonomy" id="666018"/>
    <lineage>
        <taxon>Bacteria</taxon>
        <taxon>Pseudomonadati</taxon>
        <taxon>Pseudomonadota</taxon>
        <taxon>Alphaproteobacteria</taxon>
        <taxon>Hyphomicrobiales</taxon>
        <taxon>Phyllobacteriaceae</taxon>
        <taxon>Mesorhizobium</taxon>
    </lineage>
</organism>
<evidence type="ECO:0008006" key="3">
    <source>
        <dbReference type="Google" id="ProtNLM"/>
    </source>
</evidence>
<gene>
    <name evidence="1" type="ORF">MES5069_180040</name>
</gene>
<name>A0ABM9DM41_9HYPH</name>
<accession>A0ABM9DM41</accession>
<protein>
    <recommendedName>
        <fullName evidence="3">DUF3467 domain-containing protein</fullName>
    </recommendedName>
</protein>
<comment type="caution">
    <text evidence="1">The sequence shown here is derived from an EMBL/GenBank/DDBJ whole genome shotgun (WGS) entry which is preliminary data.</text>
</comment>
<keyword evidence="2" id="KW-1185">Reference proteome</keyword>